<comment type="caution">
    <text evidence="4">The sequence shown here is derived from an EMBL/GenBank/DDBJ whole genome shotgun (WGS) entry which is preliminary data.</text>
</comment>
<dbReference type="InterPro" id="IPR004992">
    <property type="entry name" value="EutN_CcmL"/>
</dbReference>
<gene>
    <name evidence="4" type="ORF">BACCIP111883_00767</name>
</gene>
<accession>A0ABM8YJC4</accession>
<dbReference type="EMBL" id="CAKJTJ010000003">
    <property type="protein sequence ID" value="CAG9619999.1"/>
    <property type="molecule type" value="Genomic_DNA"/>
</dbReference>
<keyword evidence="3" id="KW-1283">Bacterial microcompartment</keyword>
<evidence type="ECO:0008006" key="6">
    <source>
        <dbReference type="Google" id="ProtNLM"/>
    </source>
</evidence>
<dbReference type="RefSeq" id="WP_230499939.1">
    <property type="nucleotide sequence ID" value="NZ_CAKJTJ010000003.1"/>
</dbReference>
<evidence type="ECO:0000256" key="2">
    <source>
        <dbReference type="ARBA" id="ARBA00023669"/>
    </source>
</evidence>
<evidence type="ECO:0000256" key="1">
    <source>
        <dbReference type="ARBA" id="ARBA00023587"/>
    </source>
</evidence>
<dbReference type="Pfam" id="PF03319">
    <property type="entry name" value="EutN_CcmL"/>
    <property type="match status" value="1"/>
</dbReference>
<sequence length="94" mass="10355">MFVAKVIGNMICTHKDENLKGLKLLVVQPVDDQLQEKGKPLVAIDTIGQSGEGDLVYLAKSRESSLPLNKELVPSDAGILGIIDYYNVKRMEEL</sequence>
<dbReference type="CDD" id="cd01614">
    <property type="entry name" value="EutN_CcmL"/>
    <property type="match status" value="1"/>
</dbReference>
<proteinExistence type="predicted"/>
<evidence type="ECO:0000256" key="3">
    <source>
        <dbReference type="ARBA" id="ARBA00024446"/>
    </source>
</evidence>
<name>A0ABM8YJC4_9BACI</name>
<dbReference type="PANTHER" id="PTHR36539:SF1">
    <property type="entry name" value="BACTERIAL MICROCOMPARTMENT SHELL VERTEX PROTEIN EUTN"/>
    <property type="match status" value="1"/>
</dbReference>
<dbReference type="Proteomes" id="UP000789833">
    <property type="component" value="Unassembled WGS sequence"/>
</dbReference>
<evidence type="ECO:0000313" key="4">
    <source>
        <dbReference type="EMBL" id="CAG9619999.1"/>
    </source>
</evidence>
<organism evidence="4 5">
    <name type="scientific">Sutcliffiella rhizosphaerae</name>
    <dbReference type="NCBI Taxonomy" id="2880967"/>
    <lineage>
        <taxon>Bacteria</taxon>
        <taxon>Bacillati</taxon>
        <taxon>Bacillota</taxon>
        <taxon>Bacilli</taxon>
        <taxon>Bacillales</taxon>
        <taxon>Bacillaceae</taxon>
        <taxon>Sutcliffiella</taxon>
    </lineage>
</organism>
<dbReference type="PROSITE" id="PS51932">
    <property type="entry name" value="BMV"/>
    <property type="match status" value="1"/>
</dbReference>
<dbReference type="PANTHER" id="PTHR36539">
    <property type="entry name" value="ETHANOLAMINE UTILIZATION PROTEIN EUTN"/>
    <property type="match status" value="1"/>
</dbReference>
<protein>
    <recommendedName>
        <fullName evidence="6">Ethanolamine utilization protein EutN</fullName>
    </recommendedName>
</protein>
<evidence type="ECO:0000313" key="5">
    <source>
        <dbReference type="Proteomes" id="UP000789833"/>
    </source>
</evidence>
<keyword evidence="5" id="KW-1185">Reference proteome</keyword>
<reference evidence="4 5" key="1">
    <citation type="submission" date="2021-10" db="EMBL/GenBank/DDBJ databases">
        <authorList>
            <person name="Criscuolo A."/>
        </authorList>
    </citation>
    <scope>NUCLEOTIDE SEQUENCE [LARGE SCALE GENOMIC DNA]</scope>
    <source>
        <strain evidence="5">CIP 111883</strain>
    </source>
</reference>
<dbReference type="SUPFAM" id="SSF159133">
    <property type="entry name" value="EutN/CcmL-like"/>
    <property type="match status" value="1"/>
</dbReference>
<dbReference type="Gene3D" id="2.40.50.220">
    <property type="entry name" value="EutN/Ccml"/>
    <property type="match status" value="1"/>
</dbReference>
<comment type="subcellular location">
    <subcellularLocation>
        <location evidence="1">Carboxysome</location>
    </subcellularLocation>
</comment>
<keyword evidence="2" id="KW-1282">Carboxysome</keyword>
<dbReference type="InterPro" id="IPR036677">
    <property type="entry name" value="EutN_CcmL_sf"/>
</dbReference>